<sequence length="186" mass="21505">MPTLPFLMQLSPIERVYLDALVTKPRYGPEHCRWLNTEQYPLFEATSYTYSSVLDTWMEWPIEARVTLLGDVYPLSEDEQEWAHKQYIAKHPHGLSEQWGNFHYFRMQNISDIYFIGGFGTVAWVDVKEYEALQPDKIAIDGGEHNLKELNAIFSKPLRELLASESEVDDAALISIDSKGIDVRSY</sequence>
<organism evidence="2 3">
    <name type="scientific">Brassica cretica</name>
    <name type="common">Mustard</name>
    <dbReference type="NCBI Taxonomy" id="69181"/>
    <lineage>
        <taxon>Eukaryota</taxon>
        <taxon>Viridiplantae</taxon>
        <taxon>Streptophyta</taxon>
        <taxon>Embryophyta</taxon>
        <taxon>Tracheophyta</taxon>
        <taxon>Spermatophyta</taxon>
        <taxon>Magnoliopsida</taxon>
        <taxon>eudicotyledons</taxon>
        <taxon>Gunneridae</taxon>
        <taxon>Pentapetalae</taxon>
        <taxon>rosids</taxon>
        <taxon>malvids</taxon>
        <taxon>Brassicales</taxon>
        <taxon>Brassicaceae</taxon>
        <taxon>Brassiceae</taxon>
        <taxon>Brassica</taxon>
    </lineage>
</organism>
<gene>
    <name evidence="2" type="ORF">DY000_02061041</name>
</gene>
<dbReference type="Gene3D" id="2.30.110.10">
    <property type="entry name" value="Electron Transport, Fmn-binding Protein, Chain A"/>
    <property type="match status" value="1"/>
</dbReference>
<dbReference type="InterPro" id="IPR012349">
    <property type="entry name" value="Split_barrel_FMN-bd"/>
</dbReference>
<name>A0ABQ7B2Z9_BRACR</name>
<dbReference type="Proteomes" id="UP000266723">
    <property type="component" value="Unassembled WGS sequence"/>
</dbReference>
<feature type="domain" description="CREG-like beta-barrel" evidence="1">
    <location>
        <begin position="61"/>
        <end position="131"/>
    </location>
</feature>
<dbReference type="EMBL" id="QGKV02001556">
    <property type="protein sequence ID" value="KAF3520810.1"/>
    <property type="molecule type" value="Genomic_DNA"/>
</dbReference>
<keyword evidence="3" id="KW-1185">Reference proteome</keyword>
<protein>
    <recommendedName>
        <fullName evidence="1">CREG-like beta-barrel domain-containing protein</fullName>
    </recommendedName>
</protein>
<dbReference type="SUPFAM" id="SSF50475">
    <property type="entry name" value="FMN-binding split barrel"/>
    <property type="match status" value="1"/>
</dbReference>
<dbReference type="InterPro" id="IPR055343">
    <property type="entry name" value="CREG_beta-barrel"/>
</dbReference>
<reference evidence="2 3" key="1">
    <citation type="journal article" date="2020" name="BMC Genomics">
        <title>Intraspecific diversification of the crop wild relative Brassica cretica Lam. using demographic model selection.</title>
        <authorList>
            <person name="Kioukis A."/>
            <person name="Michalopoulou V.A."/>
            <person name="Briers L."/>
            <person name="Pirintsos S."/>
            <person name="Studholme D.J."/>
            <person name="Pavlidis P."/>
            <person name="Sarris P.F."/>
        </authorList>
    </citation>
    <scope>NUCLEOTIDE SEQUENCE [LARGE SCALE GENOMIC DNA]</scope>
    <source>
        <strain evidence="3">cv. PFS-1207/04</strain>
    </source>
</reference>
<dbReference type="Pfam" id="PF13883">
    <property type="entry name" value="CREG_beta-barrel"/>
    <property type="match status" value="1"/>
</dbReference>
<evidence type="ECO:0000313" key="2">
    <source>
        <dbReference type="EMBL" id="KAF3520810.1"/>
    </source>
</evidence>
<comment type="caution">
    <text evidence="2">The sequence shown here is derived from an EMBL/GenBank/DDBJ whole genome shotgun (WGS) entry which is preliminary data.</text>
</comment>
<accession>A0ABQ7B2Z9</accession>
<proteinExistence type="predicted"/>
<evidence type="ECO:0000313" key="3">
    <source>
        <dbReference type="Proteomes" id="UP000266723"/>
    </source>
</evidence>
<dbReference type="PANTHER" id="PTHR13343:SF27">
    <property type="entry name" value="PYRIDOXAMINE 5'-PHOSPHATE OXIDASE FAMILY PROTEIN"/>
    <property type="match status" value="1"/>
</dbReference>
<evidence type="ECO:0000259" key="1">
    <source>
        <dbReference type="Pfam" id="PF13883"/>
    </source>
</evidence>
<dbReference type="PANTHER" id="PTHR13343">
    <property type="entry name" value="CREG1 PROTEIN"/>
    <property type="match status" value="1"/>
</dbReference>